<dbReference type="GO" id="GO:0005743">
    <property type="term" value="C:mitochondrial inner membrane"/>
    <property type="evidence" value="ECO:0007669"/>
    <property type="project" value="TreeGrafter"/>
</dbReference>
<evidence type="ECO:0000313" key="8">
    <source>
        <dbReference type="Proteomes" id="UP000271162"/>
    </source>
</evidence>
<dbReference type="STRING" id="27835.A0A158R3I1"/>
<dbReference type="PANTHER" id="PTHR43394:SF27">
    <property type="entry name" value="ATP-DEPENDENT TRANSLOCASE ABCB1-LIKE"/>
    <property type="match status" value="1"/>
</dbReference>
<dbReference type="PROSITE" id="PS50929">
    <property type="entry name" value="ABC_TM1F"/>
    <property type="match status" value="1"/>
</dbReference>
<evidence type="ECO:0000259" key="6">
    <source>
        <dbReference type="PROSITE" id="PS50929"/>
    </source>
</evidence>
<sequence>MKIEPLESARFSKRKKAPRRAGLLDVMRGASLSDYALLFVGVVLSIVNGAILPFNSFIFKACTSTWVSHFSLWDTQRGVERIKDGLGDKLGVILSSVGSFVGGISLGFYLSWKMTLVMLITVPMMFIATHVSAKLLSRASKRETYAYSSAAGLANEVIAGIRTVMAFNAQPFEIHRYEKELLRAQAMGIRKAIILAIFAALPLFLMFGSMAFAFWYGTTLVLDGSLTPGTIFAVFWSVLIATRRLSDAAPQMGVFVSAKMAAADIFAIIDRVSWKMKITLPDISFDHFPEKQLRSV</sequence>
<reference evidence="7 8" key="2">
    <citation type="submission" date="2018-11" db="EMBL/GenBank/DDBJ databases">
        <authorList>
            <consortium name="Pathogen Informatics"/>
        </authorList>
    </citation>
    <scope>NUCLEOTIDE SEQUENCE [LARGE SCALE GENOMIC DNA]</scope>
</reference>
<keyword evidence="3 5" id="KW-1133">Transmembrane helix</keyword>
<proteinExistence type="predicted"/>
<dbReference type="GO" id="GO:0005524">
    <property type="term" value="F:ATP binding"/>
    <property type="evidence" value="ECO:0007669"/>
    <property type="project" value="InterPro"/>
</dbReference>
<dbReference type="SUPFAM" id="SSF90123">
    <property type="entry name" value="ABC transporter transmembrane region"/>
    <property type="match status" value="1"/>
</dbReference>
<keyword evidence="2 5" id="KW-0812">Transmembrane</keyword>
<dbReference type="PANTHER" id="PTHR43394">
    <property type="entry name" value="ATP-DEPENDENT PERMEASE MDL1, MITOCHONDRIAL"/>
    <property type="match status" value="1"/>
</dbReference>
<organism evidence="9">
    <name type="scientific">Nippostrongylus brasiliensis</name>
    <name type="common">Rat hookworm</name>
    <dbReference type="NCBI Taxonomy" id="27835"/>
    <lineage>
        <taxon>Eukaryota</taxon>
        <taxon>Metazoa</taxon>
        <taxon>Ecdysozoa</taxon>
        <taxon>Nematoda</taxon>
        <taxon>Chromadorea</taxon>
        <taxon>Rhabditida</taxon>
        <taxon>Rhabditina</taxon>
        <taxon>Rhabditomorpha</taxon>
        <taxon>Strongyloidea</taxon>
        <taxon>Heligmosomidae</taxon>
        <taxon>Nippostrongylus</taxon>
    </lineage>
</organism>
<evidence type="ECO:0000256" key="5">
    <source>
        <dbReference type="SAM" id="Phobius"/>
    </source>
</evidence>
<feature type="transmembrane region" description="Helical" evidence="5">
    <location>
        <begin position="116"/>
        <end position="136"/>
    </location>
</feature>
<keyword evidence="4 5" id="KW-0472">Membrane</keyword>
<dbReference type="EMBL" id="UYSL01023360">
    <property type="protein sequence ID" value="VDL82091.1"/>
    <property type="molecule type" value="Genomic_DNA"/>
</dbReference>
<protein>
    <submittedName>
        <fullName evidence="9">ABC transmembrane type-1 domain-containing protein</fullName>
    </submittedName>
</protein>
<dbReference type="WBParaSite" id="NBR_0001836501-mRNA-1">
    <property type="protein sequence ID" value="NBR_0001836501-mRNA-1"/>
    <property type="gene ID" value="NBR_0001836501"/>
</dbReference>
<accession>A0A158R3I1</accession>
<name>A0A158R3I1_NIPBR</name>
<feature type="transmembrane region" description="Helical" evidence="5">
    <location>
        <begin position="222"/>
        <end position="242"/>
    </location>
</feature>
<feature type="transmembrane region" description="Helical" evidence="5">
    <location>
        <begin position="35"/>
        <end position="54"/>
    </location>
</feature>
<evidence type="ECO:0000256" key="1">
    <source>
        <dbReference type="ARBA" id="ARBA00004141"/>
    </source>
</evidence>
<dbReference type="InterPro" id="IPR011527">
    <property type="entry name" value="ABC1_TM_dom"/>
</dbReference>
<dbReference type="Proteomes" id="UP000271162">
    <property type="component" value="Unassembled WGS sequence"/>
</dbReference>
<feature type="domain" description="ABC transmembrane type-1" evidence="6">
    <location>
        <begin position="77"/>
        <end position="257"/>
    </location>
</feature>
<dbReference type="InterPro" id="IPR039421">
    <property type="entry name" value="Type_1_exporter"/>
</dbReference>
<dbReference type="OMA" id="FARGWDM"/>
<feature type="transmembrane region" description="Helical" evidence="5">
    <location>
        <begin position="90"/>
        <end position="110"/>
    </location>
</feature>
<dbReference type="GO" id="GO:0015421">
    <property type="term" value="F:ABC-type oligopeptide transporter activity"/>
    <property type="evidence" value="ECO:0007669"/>
    <property type="project" value="TreeGrafter"/>
</dbReference>
<dbReference type="Gene3D" id="1.20.1560.10">
    <property type="entry name" value="ABC transporter type 1, transmembrane domain"/>
    <property type="match status" value="1"/>
</dbReference>
<evidence type="ECO:0000256" key="4">
    <source>
        <dbReference type="ARBA" id="ARBA00023136"/>
    </source>
</evidence>
<dbReference type="InterPro" id="IPR036640">
    <property type="entry name" value="ABC1_TM_sf"/>
</dbReference>
<evidence type="ECO:0000313" key="7">
    <source>
        <dbReference type="EMBL" id="VDL82091.1"/>
    </source>
</evidence>
<dbReference type="Pfam" id="PF00664">
    <property type="entry name" value="ABC_membrane"/>
    <property type="match status" value="1"/>
</dbReference>
<dbReference type="AlphaFoldDB" id="A0A158R3I1"/>
<dbReference type="GO" id="GO:0090374">
    <property type="term" value="P:oligopeptide export from mitochondrion"/>
    <property type="evidence" value="ECO:0007669"/>
    <property type="project" value="TreeGrafter"/>
</dbReference>
<gene>
    <name evidence="7" type="ORF">NBR_LOCUS18366</name>
</gene>
<feature type="transmembrane region" description="Helical" evidence="5">
    <location>
        <begin position="192"/>
        <end position="216"/>
    </location>
</feature>
<dbReference type="CDD" id="cd18577">
    <property type="entry name" value="ABC_6TM_Pgp_ABCB1_D1_like"/>
    <property type="match status" value="1"/>
</dbReference>
<evidence type="ECO:0000256" key="3">
    <source>
        <dbReference type="ARBA" id="ARBA00022989"/>
    </source>
</evidence>
<reference evidence="9" key="1">
    <citation type="submission" date="2016-04" db="UniProtKB">
        <authorList>
            <consortium name="WormBaseParasite"/>
        </authorList>
    </citation>
    <scope>IDENTIFICATION</scope>
</reference>
<evidence type="ECO:0000256" key="2">
    <source>
        <dbReference type="ARBA" id="ARBA00022692"/>
    </source>
</evidence>
<evidence type="ECO:0000313" key="9">
    <source>
        <dbReference type="WBParaSite" id="NBR_0001836501-mRNA-1"/>
    </source>
</evidence>
<keyword evidence="8" id="KW-1185">Reference proteome</keyword>
<comment type="subcellular location">
    <subcellularLocation>
        <location evidence="1">Membrane</location>
        <topology evidence="1">Multi-pass membrane protein</topology>
    </subcellularLocation>
</comment>